<name>A0AAE1FV50_PETCI</name>
<dbReference type="EMBL" id="JAWQEG010001252">
    <property type="protein sequence ID" value="KAK3881144.1"/>
    <property type="molecule type" value="Genomic_DNA"/>
</dbReference>
<dbReference type="PANTHER" id="PTHR47510">
    <property type="entry name" value="REVERSE TRANSCRIPTASE DOMAIN-CONTAINING PROTEIN"/>
    <property type="match status" value="1"/>
</dbReference>
<organism evidence="2 3">
    <name type="scientific">Petrolisthes cinctipes</name>
    <name type="common">Flat porcelain crab</name>
    <dbReference type="NCBI Taxonomy" id="88211"/>
    <lineage>
        <taxon>Eukaryota</taxon>
        <taxon>Metazoa</taxon>
        <taxon>Ecdysozoa</taxon>
        <taxon>Arthropoda</taxon>
        <taxon>Crustacea</taxon>
        <taxon>Multicrustacea</taxon>
        <taxon>Malacostraca</taxon>
        <taxon>Eumalacostraca</taxon>
        <taxon>Eucarida</taxon>
        <taxon>Decapoda</taxon>
        <taxon>Pleocyemata</taxon>
        <taxon>Anomura</taxon>
        <taxon>Galatheoidea</taxon>
        <taxon>Porcellanidae</taxon>
        <taxon>Petrolisthes</taxon>
    </lineage>
</organism>
<protein>
    <recommendedName>
        <fullName evidence="1">Reverse transcriptase domain-containing protein</fullName>
    </recommendedName>
</protein>
<keyword evidence="3" id="KW-1185">Reference proteome</keyword>
<evidence type="ECO:0000313" key="2">
    <source>
        <dbReference type="EMBL" id="KAK3881144.1"/>
    </source>
</evidence>
<sequence>MIVLDSYLHSLAVLWTLQGLEVGGPLHPSVSPLKDDSGEVCSSNGEMAQLSAEAFSTVFSAHNPKNPCDHQQFDGRLSELAVGPPEIAKVLTNLNSYSSMGPNNVHPCLLKHCSDSLAYPLSRLFEMSLQSCSHPSAWKNSLVVPIFKKELRSSPLNYTPVSLTSVICKCLEKIVVASLQSFLEENDLLSADQFGFRAGRSVEDQLILSYNDIAYWLDRGQMVDMILFDYSKAFDLVNHDIMIAKLSPLAPDGEPNSSYYLNGIPIQFVEPASDLGLLVNKTLKFHLHIRKVANKVLCVTC</sequence>
<dbReference type="AlphaFoldDB" id="A0AAE1FV50"/>
<comment type="caution">
    <text evidence="2">The sequence shown here is derived from an EMBL/GenBank/DDBJ whole genome shotgun (WGS) entry which is preliminary data.</text>
</comment>
<gene>
    <name evidence="2" type="ORF">Pcinc_014392</name>
</gene>
<proteinExistence type="predicted"/>
<dbReference type="Pfam" id="PF00078">
    <property type="entry name" value="RVT_1"/>
    <property type="match status" value="1"/>
</dbReference>
<dbReference type="Proteomes" id="UP001286313">
    <property type="component" value="Unassembled WGS sequence"/>
</dbReference>
<dbReference type="PANTHER" id="PTHR47510:SF3">
    <property type="entry name" value="ENDO_EXONUCLEASE_PHOSPHATASE DOMAIN-CONTAINING PROTEIN"/>
    <property type="match status" value="1"/>
</dbReference>
<evidence type="ECO:0000313" key="3">
    <source>
        <dbReference type="Proteomes" id="UP001286313"/>
    </source>
</evidence>
<dbReference type="InterPro" id="IPR000477">
    <property type="entry name" value="RT_dom"/>
</dbReference>
<accession>A0AAE1FV50</accession>
<evidence type="ECO:0000259" key="1">
    <source>
        <dbReference type="Pfam" id="PF00078"/>
    </source>
</evidence>
<feature type="domain" description="Reverse transcriptase" evidence="1">
    <location>
        <begin position="156"/>
        <end position="247"/>
    </location>
</feature>
<reference evidence="2" key="1">
    <citation type="submission" date="2023-10" db="EMBL/GenBank/DDBJ databases">
        <title>Genome assemblies of two species of porcelain crab, Petrolisthes cinctipes and Petrolisthes manimaculis (Anomura: Porcellanidae).</title>
        <authorList>
            <person name="Angst P."/>
        </authorList>
    </citation>
    <scope>NUCLEOTIDE SEQUENCE</scope>
    <source>
        <strain evidence="2">PB745_01</strain>
        <tissue evidence="2">Gill</tissue>
    </source>
</reference>
<dbReference type="CDD" id="cd01650">
    <property type="entry name" value="RT_nLTR_like"/>
    <property type="match status" value="1"/>
</dbReference>